<evidence type="ECO:0000313" key="3">
    <source>
        <dbReference type="Proteomes" id="UP001228049"/>
    </source>
</evidence>
<dbReference type="AlphaFoldDB" id="A0AAD9EX28"/>
<evidence type="ECO:0000313" key="2">
    <source>
        <dbReference type="EMBL" id="KAK1884673.1"/>
    </source>
</evidence>
<dbReference type="EMBL" id="JASDAP010000021">
    <property type="protein sequence ID" value="KAK1884673.1"/>
    <property type="molecule type" value="Genomic_DNA"/>
</dbReference>
<accession>A0AAD9EX28</accession>
<reference evidence="2" key="1">
    <citation type="submission" date="2023-04" db="EMBL/GenBank/DDBJ databases">
        <title>Chromosome-level genome of Chaenocephalus aceratus.</title>
        <authorList>
            <person name="Park H."/>
        </authorList>
    </citation>
    <scope>NUCLEOTIDE SEQUENCE</scope>
    <source>
        <strain evidence="2">DE</strain>
        <tissue evidence="2">Muscle</tissue>
    </source>
</reference>
<gene>
    <name evidence="2" type="ORF">KUDE01_030871</name>
</gene>
<name>A0AAD9EX28_DISEL</name>
<organism evidence="2 3">
    <name type="scientific">Dissostichus eleginoides</name>
    <name type="common">Patagonian toothfish</name>
    <name type="synonym">Dissostichus amissus</name>
    <dbReference type="NCBI Taxonomy" id="100907"/>
    <lineage>
        <taxon>Eukaryota</taxon>
        <taxon>Metazoa</taxon>
        <taxon>Chordata</taxon>
        <taxon>Craniata</taxon>
        <taxon>Vertebrata</taxon>
        <taxon>Euteleostomi</taxon>
        <taxon>Actinopterygii</taxon>
        <taxon>Neopterygii</taxon>
        <taxon>Teleostei</taxon>
        <taxon>Neoteleostei</taxon>
        <taxon>Acanthomorphata</taxon>
        <taxon>Eupercaria</taxon>
        <taxon>Perciformes</taxon>
        <taxon>Notothenioidei</taxon>
        <taxon>Nototheniidae</taxon>
        <taxon>Dissostichus</taxon>
    </lineage>
</organism>
<feature type="region of interest" description="Disordered" evidence="1">
    <location>
        <begin position="44"/>
        <end position="74"/>
    </location>
</feature>
<dbReference type="Proteomes" id="UP001228049">
    <property type="component" value="Unassembled WGS sequence"/>
</dbReference>
<protein>
    <submittedName>
        <fullName evidence="2">Alpha-(13)-fucosyltransferase fut-1</fullName>
    </submittedName>
</protein>
<keyword evidence="3" id="KW-1185">Reference proteome</keyword>
<proteinExistence type="predicted"/>
<sequence>MGAQVGSSVPPNNLVLFASSDRDFQPKPKKFTEIMKKTVFQEGSIWPPETGPFRGGNENQKKFFPSGQVCPSET</sequence>
<evidence type="ECO:0000256" key="1">
    <source>
        <dbReference type="SAM" id="MobiDB-lite"/>
    </source>
</evidence>
<comment type="caution">
    <text evidence="2">The sequence shown here is derived from an EMBL/GenBank/DDBJ whole genome shotgun (WGS) entry which is preliminary data.</text>
</comment>